<dbReference type="InterPro" id="IPR036249">
    <property type="entry name" value="Thioredoxin-like_sf"/>
</dbReference>
<dbReference type="Pfam" id="PF00578">
    <property type="entry name" value="AhpC-TSA"/>
    <property type="match status" value="1"/>
</dbReference>
<dbReference type="PANTHER" id="PTHR42852:SF1">
    <property type="entry name" value="THIOREDOXIN-LIKE PROTEIN YNEN"/>
    <property type="match status" value="1"/>
</dbReference>
<evidence type="ECO:0000256" key="1">
    <source>
        <dbReference type="ARBA" id="ARBA00023157"/>
    </source>
</evidence>
<dbReference type="PROSITE" id="PS00194">
    <property type="entry name" value="THIOREDOXIN_1"/>
    <property type="match status" value="1"/>
</dbReference>
<reference evidence="3 4" key="1">
    <citation type="submission" date="2016-11" db="EMBL/GenBank/DDBJ databases">
        <title>Identification of Bacillus cereus isolated from egg-white.</title>
        <authorList>
            <person name="Soni A."/>
            <person name="Oey I."/>
            <person name="Silcock P."/>
            <person name="Bremer P."/>
        </authorList>
    </citation>
    <scope>NUCLEOTIDE SEQUENCE [LARGE SCALE GENOMIC DNA]</scope>
    <source>
        <strain evidence="3 4">NZAS03</strain>
    </source>
</reference>
<organism evidence="3 4">
    <name type="scientific">Bacillus cereus</name>
    <dbReference type="NCBI Taxonomy" id="1396"/>
    <lineage>
        <taxon>Bacteria</taxon>
        <taxon>Bacillati</taxon>
        <taxon>Bacillota</taxon>
        <taxon>Bacilli</taxon>
        <taxon>Bacillales</taxon>
        <taxon>Bacillaceae</taxon>
        <taxon>Bacillus</taxon>
        <taxon>Bacillus cereus group</taxon>
    </lineage>
</organism>
<dbReference type="GO" id="GO:0016209">
    <property type="term" value="F:antioxidant activity"/>
    <property type="evidence" value="ECO:0007669"/>
    <property type="project" value="InterPro"/>
</dbReference>
<dbReference type="InterPro" id="IPR000866">
    <property type="entry name" value="AhpC/TSA"/>
</dbReference>
<dbReference type="CDD" id="cd02966">
    <property type="entry name" value="TlpA_like_family"/>
    <property type="match status" value="1"/>
</dbReference>
<name>A0A1C4BI04_BACCE</name>
<evidence type="ECO:0000313" key="4">
    <source>
        <dbReference type="Proteomes" id="UP000186535"/>
    </source>
</evidence>
<dbReference type="InterPro" id="IPR013766">
    <property type="entry name" value="Thioredoxin_domain"/>
</dbReference>
<dbReference type="SUPFAM" id="SSF52833">
    <property type="entry name" value="Thioredoxin-like"/>
    <property type="match status" value="1"/>
</dbReference>
<gene>
    <name evidence="3" type="ORF">BJR07_19375</name>
</gene>
<dbReference type="Gene3D" id="3.40.30.10">
    <property type="entry name" value="Glutaredoxin"/>
    <property type="match status" value="1"/>
</dbReference>
<dbReference type="RefSeq" id="WP_073517906.1">
    <property type="nucleotide sequence ID" value="NZ_MPOM01000006.1"/>
</dbReference>
<sequence>MKKLIAIILAGALIWAGVNFYNTKKEEKERKAKQAKQAELQETEVLPQVGFKAPNITLKGLDGKLHSLNDAKGKPYLINFWASWCGPCEMEAPDLVHLYDKYKKDVEIFAINATIGDPVQEASAFADRHGFKFPVLLDMDGVAGLDYKVFSLPTTFFVNKDGIIVEQVRGVLPPDQLEEKFKKLIES</sequence>
<comment type="caution">
    <text evidence="3">The sequence shown here is derived from an EMBL/GenBank/DDBJ whole genome shotgun (WGS) entry which is preliminary data.</text>
</comment>
<keyword evidence="1" id="KW-1015">Disulfide bond</keyword>
<evidence type="ECO:0000313" key="3">
    <source>
        <dbReference type="EMBL" id="OKA36233.1"/>
    </source>
</evidence>
<dbReference type="InterPro" id="IPR017937">
    <property type="entry name" value="Thioredoxin_CS"/>
</dbReference>
<dbReference type="AlphaFoldDB" id="A0A1C4BI04"/>
<dbReference type="EMBL" id="MPON01000006">
    <property type="protein sequence ID" value="OKA36233.1"/>
    <property type="molecule type" value="Genomic_DNA"/>
</dbReference>
<dbReference type="Proteomes" id="UP000186535">
    <property type="component" value="Unassembled WGS sequence"/>
</dbReference>
<dbReference type="InterPro" id="IPR050553">
    <property type="entry name" value="Thioredoxin_ResA/DsbE_sf"/>
</dbReference>
<evidence type="ECO:0000259" key="2">
    <source>
        <dbReference type="PROSITE" id="PS51352"/>
    </source>
</evidence>
<proteinExistence type="predicted"/>
<accession>A0A1C4BI04</accession>
<feature type="domain" description="Thioredoxin" evidence="2">
    <location>
        <begin position="47"/>
        <end position="186"/>
    </location>
</feature>
<dbReference type="PANTHER" id="PTHR42852">
    <property type="entry name" value="THIOL:DISULFIDE INTERCHANGE PROTEIN DSBE"/>
    <property type="match status" value="1"/>
</dbReference>
<dbReference type="GO" id="GO:0016491">
    <property type="term" value="F:oxidoreductase activity"/>
    <property type="evidence" value="ECO:0007669"/>
    <property type="project" value="InterPro"/>
</dbReference>
<protein>
    <submittedName>
        <fullName evidence="3">Thiol:disulfide interchange protein</fullName>
    </submittedName>
</protein>
<dbReference type="PROSITE" id="PS51352">
    <property type="entry name" value="THIOREDOXIN_2"/>
    <property type="match status" value="1"/>
</dbReference>